<accession>A0A9W5TBN1</accession>
<comment type="function">
    <text evidence="4">Methyltransferase required for the conversion of 2-polyprenyl-6-methoxy-1,4-benzoquinol (DDMQH2) to 2-polyprenyl-3-methyl-6-methoxy-1,4-benzoquinol (DMQH2).</text>
</comment>
<dbReference type="GO" id="GO:0008425">
    <property type="term" value="F:2-methoxy-6-polyprenyl-1,4-benzoquinol methyltransferase activity"/>
    <property type="evidence" value="ECO:0007669"/>
    <property type="project" value="UniProtKB-UniRule"/>
</dbReference>
<evidence type="ECO:0000313" key="5">
    <source>
        <dbReference type="EMBL" id="GFE53492.1"/>
    </source>
</evidence>
<keyword evidence="2 4" id="KW-0808">Transferase</keyword>
<dbReference type="PROSITE" id="PS01183">
    <property type="entry name" value="UBIE_1"/>
    <property type="match status" value="1"/>
</dbReference>
<keyword evidence="6" id="KW-1185">Reference proteome</keyword>
<dbReference type="InterPro" id="IPR004033">
    <property type="entry name" value="UbiE/COQ5_MeTrFase"/>
</dbReference>
<comment type="similarity">
    <text evidence="4">Belongs to the class I-like SAM-binding methyltransferase superfamily. MenG/UbiE family.</text>
</comment>
<evidence type="ECO:0000256" key="1">
    <source>
        <dbReference type="ARBA" id="ARBA00022603"/>
    </source>
</evidence>
<evidence type="ECO:0000313" key="6">
    <source>
        <dbReference type="Proteomes" id="UP001057455"/>
    </source>
</evidence>
<dbReference type="OrthoDB" id="6329284at2759"/>
<feature type="binding site" evidence="4">
    <location>
        <position position="112"/>
    </location>
    <ligand>
        <name>S-adenosyl-L-methionine</name>
        <dbReference type="ChEBI" id="CHEBI:59789"/>
    </ligand>
</feature>
<dbReference type="InterPro" id="IPR029063">
    <property type="entry name" value="SAM-dependent_MTases_sf"/>
</dbReference>
<comment type="caution">
    <text evidence="4">Lacks conserved residue(s) required for the propagation of feature annotation.</text>
</comment>
<dbReference type="NCBIfam" id="TIGR01934">
    <property type="entry name" value="MenG_MenH_UbiE"/>
    <property type="match status" value="1"/>
</dbReference>
<keyword evidence="1 4" id="KW-0489">Methyltransferase</keyword>
<dbReference type="Pfam" id="PF01209">
    <property type="entry name" value="Ubie_methyltran"/>
    <property type="match status" value="1"/>
</dbReference>
<dbReference type="HAMAP" id="MF_01813">
    <property type="entry name" value="MenG_UbiE_methyltr"/>
    <property type="match status" value="1"/>
</dbReference>
<comment type="catalytic activity">
    <reaction evidence="4">
        <text>a 2-methoxy-6-(all-trans-polyprenyl)benzene-1,4-diol + S-adenosyl-L-methionine = a 5-methoxy-2-methyl-3-(all-trans-polyprenyl)benzene-1,4-diol + S-adenosyl-L-homocysteine + H(+)</text>
        <dbReference type="Rhea" id="RHEA:28286"/>
        <dbReference type="Rhea" id="RHEA-COMP:10858"/>
        <dbReference type="Rhea" id="RHEA-COMP:10859"/>
        <dbReference type="ChEBI" id="CHEBI:15378"/>
        <dbReference type="ChEBI" id="CHEBI:57856"/>
        <dbReference type="ChEBI" id="CHEBI:59789"/>
        <dbReference type="ChEBI" id="CHEBI:84166"/>
        <dbReference type="ChEBI" id="CHEBI:84167"/>
        <dbReference type="EC" id="2.1.1.201"/>
    </reaction>
</comment>
<dbReference type="InterPro" id="IPR023576">
    <property type="entry name" value="UbiE/COQ5_MeTrFase_CS"/>
</dbReference>
<evidence type="ECO:0000256" key="4">
    <source>
        <dbReference type="HAMAP-Rule" id="MF_03191"/>
    </source>
</evidence>
<dbReference type="GO" id="GO:0031314">
    <property type="term" value="C:extrinsic component of mitochondrial inner membrane"/>
    <property type="evidence" value="ECO:0007669"/>
    <property type="project" value="UniProtKB-UniRule"/>
</dbReference>
<dbReference type="PROSITE" id="PS01184">
    <property type="entry name" value="UBIE_2"/>
    <property type="match status" value="1"/>
</dbReference>
<dbReference type="EC" id="2.1.1.201" evidence="4"/>
<reference evidence="5" key="1">
    <citation type="submission" date="2019-12" db="EMBL/GenBank/DDBJ databases">
        <title>Genome sequence of Babesia ovis.</title>
        <authorList>
            <person name="Yamagishi J."/>
            <person name="Sevinc F."/>
            <person name="Xuan X."/>
        </authorList>
    </citation>
    <scope>NUCLEOTIDE SEQUENCE</scope>
    <source>
        <strain evidence="5">Selcuk</strain>
    </source>
</reference>
<evidence type="ECO:0000256" key="2">
    <source>
        <dbReference type="ARBA" id="ARBA00022679"/>
    </source>
</evidence>
<dbReference type="PROSITE" id="PS51608">
    <property type="entry name" value="SAM_MT_UBIE"/>
    <property type="match status" value="1"/>
</dbReference>
<comment type="caution">
    <text evidence="5">The sequence shown here is derived from an EMBL/GenBank/DDBJ whole genome shotgun (WGS) entry which is preliminary data.</text>
</comment>
<keyword evidence="4" id="KW-0472">Membrane</keyword>
<comment type="pathway">
    <text evidence="4">Cofactor biosynthesis; ubiquinone biosynthesis.</text>
</comment>
<proteinExistence type="inferred from homology"/>
<gene>
    <name evidence="5" type="ORF">BaOVIS_008960</name>
</gene>
<dbReference type="Proteomes" id="UP001057455">
    <property type="component" value="Unassembled WGS sequence"/>
</dbReference>
<dbReference type="EMBL" id="BLIY01000006">
    <property type="protein sequence ID" value="GFE53492.1"/>
    <property type="molecule type" value="Genomic_DNA"/>
</dbReference>
<sequence>MVVGTRVISRARRDLQRAVMGTAQMYLRERRYYTPVYDTSFIRSVFRNVASKYDLMNDLMSMGIHRIWKDIFVRETVSTLDAINKNIAKATFENKPYDGSGVVKMLDLAGGTGDIAFRILDRTKEMRVKDDRGFILHSPQGQLKAEITVIDPSVEMTDVGKNNAVNMGYSDDITWMNAPAENLPVADNSFDIITVAFGLRNFSDREKGLSECYRVLKPGGRLMILEFSHCKNNLLGSIYDMYSDLVIPTLGHYVANDRDAYQYLVDSIRSFPTQEELAGMLTKLNYTLVSYRNLTCGIVAIHSAFKPQ</sequence>
<keyword evidence="4" id="KW-0999">Mitochondrion inner membrane</keyword>
<feature type="binding site" evidence="4">
    <location>
        <position position="151"/>
    </location>
    <ligand>
        <name>S-adenosyl-L-methionine</name>
        <dbReference type="ChEBI" id="CHEBI:59789"/>
    </ligand>
</feature>
<comment type="subcellular location">
    <subcellularLocation>
        <location evidence="4">Mitochondrion inner membrane</location>
        <topology evidence="4">Peripheral membrane protein</topology>
        <orientation evidence="4">Matrix side</orientation>
    </subcellularLocation>
</comment>
<dbReference type="CDD" id="cd02440">
    <property type="entry name" value="AdoMet_MTases"/>
    <property type="match status" value="1"/>
</dbReference>
<protein>
    <recommendedName>
        <fullName evidence="4">2-methoxy-6-polyprenyl-1,4-benzoquinol methylase, mitochondrial</fullName>
        <ecNumber evidence="4">2.1.1.201</ecNumber>
    </recommendedName>
    <alternativeName>
        <fullName evidence="4">Ubiquinone biosynthesis methyltransferase COQ5</fullName>
    </alternativeName>
</protein>
<dbReference type="GO" id="GO:0032259">
    <property type="term" value="P:methylation"/>
    <property type="evidence" value="ECO:0007669"/>
    <property type="project" value="UniProtKB-KW"/>
</dbReference>
<name>A0A9W5TBN1_BABOV</name>
<keyword evidence="4" id="KW-0496">Mitochondrion</keyword>
<keyword evidence="3 4" id="KW-0949">S-adenosyl-L-methionine</keyword>
<dbReference type="AlphaFoldDB" id="A0A9W5TBN1"/>
<dbReference type="PANTHER" id="PTHR43591:SF24">
    <property type="entry name" value="2-METHOXY-6-POLYPRENYL-1,4-BENZOQUINOL METHYLASE, MITOCHONDRIAL"/>
    <property type="match status" value="1"/>
</dbReference>
<dbReference type="PANTHER" id="PTHR43591">
    <property type="entry name" value="METHYLTRANSFERASE"/>
    <property type="match status" value="1"/>
</dbReference>
<evidence type="ECO:0000256" key="3">
    <source>
        <dbReference type="ARBA" id="ARBA00022691"/>
    </source>
</evidence>
<dbReference type="Gene3D" id="3.40.50.150">
    <property type="entry name" value="Vaccinia Virus protein VP39"/>
    <property type="match status" value="1"/>
</dbReference>
<keyword evidence="4" id="KW-0831">Ubiquinone biosynthesis</keyword>
<organism evidence="5 6">
    <name type="scientific">Babesia ovis</name>
    <dbReference type="NCBI Taxonomy" id="5869"/>
    <lineage>
        <taxon>Eukaryota</taxon>
        <taxon>Sar</taxon>
        <taxon>Alveolata</taxon>
        <taxon>Apicomplexa</taxon>
        <taxon>Aconoidasida</taxon>
        <taxon>Piroplasmida</taxon>
        <taxon>Babesiidae</taxon>
        <taxon>Babesia</taxon>
    </lineage>
</organism>
<keyword evidence="5" id="KW-0830">Ubiquinone</keyword>
<dbReference type="SUPFAM" id="SSF53335">
    <property type="entry name" value="S-adenosyl-L-methionine-dependent methyltransferases"/>
    <property type="match status" value="1"/>
</dbReference>
<comment type="subunit">
    <text evidence="4">Component of a multi-subunit COQ enzyme complex.</text>
</comment>